<accession>A0A3B0QYU5</accession>
<dbReference type="EMBL" id="UOEA01000069">
    <property type="protein sequence ID" value="VAV84637.1"/>
    <property type="molecule type" value="Genomic_DNA"/>
</dbReference>
<proteinExistence type="predicted"/>
<reference evidence="2" key="1">
    <citation type="submission" date="2018-06" db="EMBL/GenBank/DDBJ databases">
        <authorList>
            <person name="Zhirakovskaya E."/>
        </authorList>
    </citation>
    <scope>NUCLEOTIDE SEQUENCE</scope>
</reference>
<organism evidence="2">
    <name type="scientific">hydrothermal vent metagenome</name>
    <dbReference type="NCBI Taxonomy" id="652676"/>
    <lineage>
        <taxon>unclassified sequences</taxon>
        <taxon>metagenomes</taxon>
        <taxon>ecological metagenomes</taxon>
    </lineage>
</organism>
<evidence type="ECO:0000259" key="1">
    <source>
        <dbReference type="SMART" id="SM00901"/>
    </source>
</evidence>
<gene>
    <name evidence="2" type="ORF">MNBD_DELTA01-1845</name>
</gene>
<sequence length="274" mass="32526">MKIKDIEVENWNEFEKKLKELYIRHPEKPEGGGYHSRFVFRGQADSGWDLETTLDRDVTVNMPQLDYYRTITYVKPQIETFTGERWNIPSTREHPASSEKVKMDALEEPIALEYMIYLRHHGFPSPLLDWTRSYYIAAFFAFDGFVEKKDSKDVAIYVYREWAGKGKSSSSDAPWVMKSICHNVKTHRRHFIQQCEYTLCHEIKNKEAVYGSHEYVFSDEKEYQNLIWKFIIPKKEFIPVQKKLDEMNINAYSLFGSEESLMKTIALREFKLKE</sequence>
<dbReference type="SMART" id="SM00901">
    <property type="entry name" value="FRG"/>
    <property type="match status" value="1"/>
</dbReference>
<dbReference type="Pfam" id="PF08867">
    <property type="entry name" value="FRG"/>
    <property type="match status" value="1"/>
</dbReference>
<dbReference type="AlphaFoldDB" id="A0A3B0QYU5"/>
<name>A0A3B0QYU5_9ZZZZ</name>
<evidence type="ECO:0000313" key="2">
    <source>
        <dbReference type="EMBL" id="VAV84637.1"/>
    </source>
</evidence>
<protein>
    <recommendedName>
        <fullName evidence="1">FRG domain-containing protein</fullName>
    </recommendedName>
</protein>
<feature type="domain" description="FRG" evidence="1">
    <location>
        <begin position="34"/>
        <end position="157"/>
    </location>
</feature>
<dbReference type="InterPro" id="IPR014966">
    <property type="entry name" value="FRG-dom"/>
</dbReference>